<proteinExistence type="inferred from homology"/>
<sequence>MIVSGGANIYPAEVEGALEAHPNVQSCVVIGLPDNDLGQSVHAIMETEHGDIAPTENELREFLLEFLTPYKIPRTFEFTQERLRDFDGKTRRSKLREERMTT</sequence>
<evidence type="ECO:0000256" key="2">
    <source>
        <dbReference type="ARBA" id="ARBA00022598"/>
    </source>
</evidence>
<dbReference type="InterPro" id="IPR025110">
    <property type="entry name" value="AMP-bd_C"/>
</dbReference>
<organism evidence="4 5">
    <name type="scientific">Kordiimonas lipolytica</name>
    <dbReference type="NCBI Taxonomy" id="1662421"/>
    <lineage>
        <taxon>Bacteria</taxon>
        <taxon>Pseudomonadati</taxon>
        <taxon>Pseudomonadota</taxon>
        <taxon>Alphaproteobacteria</taxon>
        <taxon>Kordiimonadales</taxon>
        <taxon>Kordiimonadaceae</taxon>
        <taxon>Kordiimonas</taxon>
    </lineage>
</organism>
<gene>
    <name evidence="4" type="ORF">ACFO5Q_15190</name>
</gene>
<feature type="domain" description="AMP-binding enzyme C-terminal" evidence="3">
    <location>
        <begin position="13"/>
        <end position="81"/>
    </location>
</feature>
<dbReference type="SUPFAM" id="SSF56801">
    <property type="entry name" value="Acetyl-CoA synthetase-like"/>
    <property type="match status" value="1"/>
</dbReference>
<evidence type="ECO:0000313" key="5">
    <source>
        <dbReference type="Proteomes" id="UP001595776"/>
    </source>
</evidence>
<name>A0ABV8UEB9_9PROT</name>
<dbReference type="RefSeq" id="WP_068144181.1">
    <property type="nucleotide sequence ID" value="NZ_JBHSCR010000015.1"/>
</dbReference>
<reference evidence="5" key="1">
    <citation type="journal article" date="2019" name="Int. J. Syst. Evol. Microbiol.">
        <title>The Global Catalogue of Microorganisms (GCM) 10K type strain sequencing project: providing services to taxonomists for standard genome sequencing and annotation.</title>
        <authorList>
            <consortium name="The Broad Institute Genomics Platform"/>
            <consortium name="The Broad Institute Genome Sequencing Center for Infectious Disease"/>
            <person name="Wu L."/>
            <person name="Ma J."/>
        </authorList>
    </citation>
    <scope>NUCLEOTIDE SEQUENCE [LARGE SCALE GENOMIC DNA]</scope>
    <source>
        <strain evidence="5">CGMCC 1.15304</strain>
    </source>
</reference>
<evidence type="ECO:0000256" key="1">
    <source>
        <dbReference type="ARBA" id="ARBA00006432"/>
    </source>
</evidence>
<keyword evidence="2" id="KW-0436">Ligase</keyword>
<evidence type="ECO:0000313" key="4">
    <source>
        <dbReference type="EMBL" id="MFC4349196.1"/>
    </source>
</evidence>
<dbReference type="InterPro" id="IPR045851">
    <property type="entry name" value="AMP-bd_C_sf"/>
</dbReference>
<dbReference type="EMBL" id="JBHSCR010000015">
    <property type="protein sequence ID" value="MFC4349196.1"/>
    <property type="molecule type" value="Genomic_DNA"/>
</dbReference>
<protein>
    <recommendedName>
        <fullName evidence="3">AMP-binding enzyme C-terminal domain-containing protein</fullName>
    </recommendedName>
</protein>
<dbReference type="PANTHER" id="PTHR43201">
    <property type="entry name" value="ACYL-COA SYNTHETASE"/>
    <property type="match status" value="1"/>
</dbReference>
<dbReference type="PANTHER" id="PTHR43201:SF5">
    <property type="entry name" value="MEDIUM-CHAIN ACYL-COA LIGASE ACSF2, MITOCHONDRIAL"/>
    <property type="match status" value="1"/>
</dbReference>
<comment type="similarity">
    <text evidence="1">Belongs to the ATP-dependent AMP-binding enzyme family.</text>
</comment>
<evidence type="ECO:0000259" key="3">
    <source>
        <dbReference type="Pfam" id="PF13193"/>
    </source>
</evidence>
<keyword evidence="5" id="KW-1185">Reference proteome</keyword>
<accession>A0ABV8UEB9</accession>
<dbReference type="Proteomes" id="UP001595776">
    <property type="component" value="Unassembled WGS sequence"/>
</dbReference>
<comment type="caution">
    <text evidence="4">The sequence shown here is derived from an EMBL/GenBank/DDBJ whole genome shotgun (WGS) entry which is preliminary data.</text>
</comment>
<dbReference type="Gene3D" id="3.30.300.30">
    <property type="match status" value="1"/>
</dbReference>
<dbReference type="Pfam" id="PF13193">
    <property type="entry name" value="AMP-binding_C"/>
    <property type="match status" value="1"/>
</dbReference>